<name>A0A3R6DQD1_9FIRM</name>
<evidence type="ECO:0000256" key="2">
    <source>
        <dbReference type="ARBA" id="ARBA00008558"/>
    </source>
</evidence>
<reference evidence="5 6" key="1">
    <citation type="submission" date="2018-08" db="EMBL/GenBank/DDBJ databases">
        <title>A genome reference for cultivated species of the human gut microbiota.</title>
        <authorList>
            <person name="Zou Y."/>
            <person name="Xue W."/>
            <person name="Luo G."/>
        </authorList>
    </citation>
    <scope>NUCLEOTIDE SEQUENCE [LARGE SCALE GENOMIC DNA]</scope>
    <source>
        <strain evidence="5 6">AM23-23AC</strain>
    </source>
</reference>
<comment type="catalytic activity">
    <reaction evidence="1 4">
        <text>D-cellobiose = beta-D-glucosyl-(1-&gt;4)-D-mannopyranose</text>
        <dbReference type="Rhea" id="RHEA:23384"/>
        <dbReference type="ChEBI" id="CHEBI:17057"/>
        <dbReference type="ChEBI" id="CHEBI:47931"/>
        <dbReference type="EC" id="5.1.3.11"/>
    </reaction>
</comment>
<dbReference type="SUPFAM" id="SSF48208">
    <property type="entry name" value="Six-hairpin glycosidases"/>
    <property type="match status" value="1"/>
</dbReference>
<sequence>MNEKQRLAKEAREHLEQTIIPFWKKLRDDQYGGYYGWLSYDLELDKKAVKGCILNSRITWFFSNAYTVLKNAGKADESLLSEAEHGYEFLKEKCIDKKNGGIFWSLNYDGTPEDTTKHTYNQAFCIYALSSYFEASGDREALETAYQLFELIEEKCTDEIGYLEAFTIDFKPESNEKLSENGVLADKTMNTLLHVFEAYTEFVRVTKTLDDTWAVNARSKVEKRLMWIMDTFAEKVYNPKLHRQEVFFDREYHSILDLHSYGHDIETAWLMDRGVEVLGRDDYRRKMTPITKDLTNQIFHVAFDGHSLANECDRGVVNENRVWWVQAETVIGFLNGYEKEPERTEYLEAAVSEWEFIKEYVIDKRTGSEWFWEVKKDGSPIEGRPVVEPWKCPYHNGRMCMELIKRTEK</sequence>
<comment type="similarity">
    <text evidence="2">Belongs to the N-acylglucosamine 2-epimerase family.</text>
</comment>
<dbReference type="InterPro" id="IPR010819">
    <property type="entry name" value="AGE/CE"/>
</dbReference>
<evidence type="ECO:0000313" key="6">
    <source>
        <dbReference type="Proteomes" id="UP000283701"/>
    </source>
</evidence>
<dbReference type="Pfam" id="PF07221">
    <property type="entry name" value="GlcNAc_2-epim"/>
    <property type="match status" value="1"/>
</dbReference>
<dbReference type="EMBL" id="QRHP01000008">
    <property type="protein sequence ID" value="RHF84296.1"/>
    <property type="molecule type" value="Genomic_DNA"/>
</dbReference>
<evidence type="ECO:0000256" key="4">
    <source>
        <dbReference type="HAMAP-Rule" id="MF_00929"/>
    </source>
</evidence>
<accession>A0A3R6DQD1</accession>
<evidence type="ECO:0000256" key="1">
    <source>
        <dbReference type="ARBA" id="ARBA00001470"/>
    </source>
</evidence>
<gene>
    <name evidence="5" type="ORF">DW654_08630</name>
</gene>
<dbReference type="InterPro" id="IPR012341">
    <property type="entry name" value="6hp_glycosidase-like_sf"/>
</dbReference>
<dbReference type="Gene3D" id="1.50.10.10">
    <property type="match status" value="1"/>
</dbReference>
<dbReference type="RefSeq" id="WP_118203143.1">
    <property type="nucleotide sequence ID" value="NZ_QRHP01000008.1"/>
</dbReference>
<proteinExistence type="inferred from homology"/>
<dbReference type="GO" id="GO:0047736">
    <property type="term" value="F:cellobiose epimerase activity"/>
    <property type="evidence" value="ECO:0007669"/>
    <property type="project" value="UniProtKB-UniRule"/>
</dbReference>
<dbReference type="InterPro" id="IPR028584">
    <property type="entry name" value="Cellobiose_2_epim"/>
</dbReference>
<dbReference type="EC" id="5.1.3.11" evidence="4"/>
<dbReference type="GO" id="GO:0005975">
    <property type="term" value="P:carbohydrate metabolic process"/>
    <property type="evidence" value="ECO:0007669"/>
    <property type="project" value="InterPro"/>
</dbReference>
<keyword evidence="3 4" id="KW-0413">Isomerase</keyword>
<dbReference type="Proteomes" id="UP000283701">
    <property type="component" value="Unassembled WGS sequence"/>
</dbReference>
<organism evidence="5 6">
    <name type="scientific">Roseburia inulinivorans</name>
    <dbReference type="NCBI Taxonomy" id="360807"/>
    <lineage>
        <taxon>Bacteria</taxon>
        <taxon>Bacillati</taxon>
        <taxon>Bacillota</taxon>
        <taxon>Clostridia</taxon>
        <taxon>Lachnospirales</taxon>
        <taxon>Lachnospiraceae</taxon>
        <taxon>Roseburia</taxon>
    </lineage>
</organism>
<dbReference type="PANTHER" id="PTHR15108">
    <property type="entry name" value="N-ACYLGLUCOSAMINE-2-EPIMERASE"/>
    <property type="match status" value="1"/>
</dbReference>
<comment type="caution">
    <text evidence="5">The sequence shown here is derived from an EMBL/GenBank/DDBJ whole genome shotgun (WGS) entry which is preliminary data.</text>
</comment>
<comment type="function">
    <text evidence="4">Catalyzes the reversible epimerization of cellobiose to 4-O-beta-D-glucopyranosyl-D-mannose (Glc-Man).</text>
</comment>
<dbReference type="AlphaFoldDB" id="A0A3R6DQD1"/>
<evidence type="ECO:0000313" key="5">
    <source>
        <dbReference type="EMBL" id="RHF84296.1"/>
    </source>
</evidence>
<evidence type="ECO:0000256" key="3">
    <source>
        <dbReference type="ARBA" id="ARBA00023235"/>
    </source>
</evidence>
<dbReference type="InterPro" id="IPR008928">
    <property type="entry name" value="6-hairpin_glycosidase_sf"/>
</dbReference>
<dbReference type="HAMAP" id="MF_00929">
    <property type="entry name" value="Cellobiose_2_epim"/>
    <property type="match status" value="1"/>
</dbReference>
<comment type="similarity">
    <text evidence="4">Belongs to the cellobiose 2-epimerase family.</text>
</comment>
<protein>
    <recommendedName>
        <fullName evidence="4">Cellobiose 2-epimerase</fullName>
        <shortName evidence="4">CE</shortName>
        <ecNumber evidence="4">5.1.3.11</ecNumber>
    </recommendedName>
</protein>